<accession>A0ABR5IRQ8</accession>
<keyword evidence="2" id="KW-1185">Reference proteome</keyword>
<sequence length="564" mass="60569">RAAALMLLHRLGAGAVRALDPDTSPTDLRDQLTGAPGYVLCDLVTSRTRPLRRNHLLAAVEKLGAGGHLVITVAPGAFVDGVGPVPWEPPPPADVLRAHLHGLVGAAEAEKLLELAPVQDFLGHRHQLREVAGFAAEAARYGREGTGLDELAAYSQSAVESQVQEWLGDPELRLLDKAFLISLAVFDEAPYALTAELGDLLYVFLQETQQPDAGPEIPVFGTSAADRLQLARGRVYRKDEATEWGPVPQRMAAFQDPRTALLLLREVWTGHPSARPAVVRWIRRLAADGRPLVRTRAAALAATLAASDLPSTMALVIQGWAGATRYRDRLTAANALTLAHYLGTPAIPRILHSWCTGHDDRRRWTAIRGYALLGPEFPAEALDALRTAARRPDIEEYETDHLADAAELLLLPDASGSGADGTVLAELAGDLTDAGPARGFALRSFLRAAGRTEDDDGRPLLLAWYERATGEHTEDDRHLTALWRAALTDRTHTAAALETLRGWVRGADTDPDAERALAALLPALAVTSADQQRLGHLLRTLPGADGGPPPPVAARLLAALTTAH</sequence>
<evidence type="ECO:0000313" key="2">
    <source>
        <dbReference type="Proteomes" id="UP000037020"/>
    </source>
</evidence>
<dbReference type="EMBL" id="LGUT01004510">
    <property type="protein sequence ID" value="KOG47854.1"/>
    <property type="molecule type" value="Genomic_DNA"/>
</dbReference>
<gene>
    <name evidence="1" type="ORF">ADK38_45610</name>
</gene>
<feature type="non-terminal residue" evidence="1">
    <location>
        <position position="1"/>
    </location>
</feature>
<organism evidence="1 2">
    <name type="scientific">Streptomyces varsoviensis</name>
    <dbReference type="NCBI Taxonomy" id="67373"/>
    <lineage>
        <taxon>Bacteria</taxon>
        <taxon>Bacillati</taxon>
        <taxon>Actinomycetota</taxon>
        <taxon>Actinomycetes</taxon>
        <taxon>Kitasatosporales</taxon>
        <taxon>Streptomycetaceae</taxon>
        <taxon>Streptomyces</taxon>
    </lineage>
</organism>
<evidence type="ECO:0000313" key="1">
    <source>
        <dbReference type="EMBL" id="KOG47854.1"/>
    </source>
</evidence>
<dbReference type="InterPro" id="IPR016024">
    <property type="entry name" value="ARM-type_fold"/>
</dbReference>
<protein>
    <submittedName>
        <fullName evidence="1">Uncharacterized protein</fullName>
    </submittedName>
</protein>
<dbReference type="Proteomes" id="UP000037020">
    <property type="component" value="Unassembled WGS sequence"/>
</dbReference>
<dbReference type="SUPFAM" id="SSF48371">
    <property type="entry name" value="ARM repeat"/>
    <property type="match status" value="1"/>
</dbReference>
<reference evidence="1 2" key="1">
    <citation type="submission" date="2015-07" db="EMBL/GenBank/DDBJ databases">
        <authorList>
            <person name="Ju K.-S."/>
            <person name="Doroghazi J.R."/>
            <person name="Metcalf W.W."/>
        </authorList>
    </citation>
    <scope>NUCLEOTIDE SEQUENCE [LARGE SCALE GENOMIC DNA]</scope>
    <source>
        <strain evidence="1 2">NRRL B-3589</strain>
    </source>
</reference>
<name>A0ABR5IRQ8_9ACTN</name>
<proteinExistence type="predicted"/>
<comment type="caution">
    <text evidence="1">The sequence shown here is derived from an EMBL/GenBank/DDBJ whole genome shotgun (WGS) entry which is preliminary data.</text>
</comment>